<dbReference type="SUPFAM" id="SSF57667">
    <property type="entry name" value="beta-beta-alpha zinc fingers"/>
    <property type="match status" value="4"/>
</dbReference>
<dbReference type="EMBL" id="JAAWVO010059933">
    <property type="protein sequence ID" value="MBN3322359.1"/>
    <property type="molecule type" value="Genomic_DNA"/>
</dbReference>
<dbReference type="Gene3D" id="3.30.160.60">
    <property type="entry name" value="Classic Zinc Finger"/>
    <property type="match status" value="6"/>
</dbReference>
<keyword evidence="11" id="KW-1185">Reference proteome</keyword>
<keyword evidence="2" id="KW-0479">Metal-binding</keyword>
<evidence type="ECO:0000256" key="4">
    <source>
        <dbReference type="ARBA" id="ARBA00022771"/>
    </source>
</evidence>
<dbReference type="GO" id="GO:0005634">
    <property type="term" value="C:nucleus"/>
    <property type="evidence" value="ECO:0007669"/>
    <property type="project" value="UniProtKB-SubCell"/>
</dbReference>
<feature type="region of interest" description="Disordered" evidence="8">
    <location>
        <begin position="36"/>
        <end position="153"/>
    </location>
</feature>
<evidence type="ECO:0000256" key="6">
    <source>
        <dbReference type="ARBA" id="ARBA00023242"/>
    </source>
</evidence>
<feature type="domain" description="C2H2-type" evidence="9">
    <location>
        <begin position="182"/>
        <end position="209"/>
    </location>
</feature>
<dbReference type="FunFam" id="3.30.160.60:FF:000624">
    <property type="entry name" value="zinc finger protein 697"/>
    <property type="match status" value="1"/>
</dbReference>
<proteinExistence type="predicted"/>
<dbReference type="InterPro" id="IPR013087">
    <property type="entry name" value="Znf_C2H2_type"/>
</dbReference>
<dbReference type="GO" id="GO:0000978">
    <property type="term" value="F:RNA polymerase II cis-regulatory region sequence-specific DNA binding"/>
    <property type="evidence" value="ECO:0007669"/>
    <property type="project" value="TreeGrafter"/>
</dbReference>
<dbReference type="Pfam" id="PF13465">
    <property type="entry name" value="zf-H2C2_2"/>
    <property type="match status" value="1"/>
</dbReference>
<feature type="domain" description="C2H2-type" evidence="9">
    <location>
        <begin position="266"/>
        <end position="293"/>
    </location>
</feature>
<feature type="domain" description="C2H2-type" evidence="9">
    <location>
        <begin position="294"/>
        <end position="321"/>
    </location>
</feature>
<evidence type="ECO:0000256" key="3">
    <source>
        <dbReference type="ARBA" id="ARBA00022737"/>
    </source>
</evidence>
<evidence type="ECO:0000256" key="5">
    <source>
        <dbReference type="ARBA" id="ARBA00022833"/>
    </source>
</evidence>
<evidence type="ECO:0000256" key="2">
    <source>
        <dbReference type="ARBA" id="ARBA00022723"/>
    </source>
</evidence>
<dbReference type="GO" id="GO:0000981">
    <property type="term" value="F:DNA-binding transcription factor activity, RNA polymerase II-specific"/>
    <property type="evidence" value="ECO:0007669"/>
    <property type="project" value="TreeGrafter"/>
</dbReference>
<dbReference type="GO" id="GO:0008270">
    <property type="term" value="F:zinc ion binding"/>
    <property type="evidence" value="ECO:0007669"/>
    <property type="project" value="UniProtKB-KW"/>
</dbReference>
<keyword evidence="4 7" id="KW-0863">Zinc-finger</keyword>
<dbReference type="GO" id="GO:0045595">
    <property type="term" value="P:regulation of cell differentiation"/>
    <property type="evidence" value="ECO:0007669"/>
    <property type="project" value="UniProtKB-ARBA"/>
</dbReference>
<comment type="subcellular location">
    <subcellularLocation>
        <location evidence="1">Nucleus</location>
    </subcellularLocation>
</comment>
<evidence type="ECO:0000256" key="1">
    <source>
        <dbReference type="ARBA" id="ARBA00004123"/>
    </source>
</evidence>
<dbReference type="Proteomes" id="UP000736164">
    <property type="component" value="Unassembled WGS sequence"/>
</dbReference>
<feature type="compositionally biased region" description="Gly residues" evidence="8">
    <location>
        <begin position="99"/>
        <end position="109"/>
    </location>
</feature>
<feature type="domain" description="C2H2-type" evidence="9">
    <location>
        <begin position="238"/>
        <end position="265"/>
    </location>
</feature>
<dbReference type="PROSITE" id="PS50157">
    <property type="entry name" value="ZINC_FINGER_C2H2_2"/>
    <property type="match status" value="6"/>
</dbReference>
<dbReference type="SMART" id="SM00355">
    <property type="entry name" value="ZnF_C2H2"/>
    <property type="match status" value="6"/>
</dbReference>
<keyword evidence="6" id="KW-0539">Nucleus</keyword>
<dbReference type="PANTHER" id="PTHR23235:SF142">
    <property type="entry name" value="ZINC FINGER PROTEIN 384"/>
    <property type="match status" value="1"/>
</dbReference>
<dbReference type="PANTHER" id="PTHR23235">
    <property type="entry name" value="KRUEPPEL-LIKE TRANSCRIPTION FACTOR"/>
    <property type="match status" value="1"/>
</dbReference>
<feature type="domain" description="C2H2-type" evidence="9">
    <location>
        <begin position="210"/>
        <end position="237"/>
    </location>
</feature>
<sequence length="354" mass="39262">MGLDYAVESLMDLGAVTQSYSKRDLNGLEGIVMPEQDTELKSSEQNAPDDFHLHGLESSYMSPEADDLNPARVKEEMKLQAAYKEESRAEQEHTQQGELGEGLESGGRPQGPKSRNPAPQLHRQKQQGPSGTVTPPPPAGESKAESSGDALSSSHCEQCGTSFSTDWPLQTHQCPQAGQGVHSCSQCGKAFSQPGYLKAHQRLHTGETPYCCAHCGMGFSLSSNLKAHQRIHTGERPYSCTLCGKSFSHLGTLERHQLIHTGERPYRCHQCGKNFSRQGNLERHQRIHTGERPYCCPYCGKRFSRVEYLKIHQRIHTGERPHRCTQCGKTFSQSGHLKKHQCYHSAETGEPPSV</sequence>
<protein>
    <submittedName>
        <fullName evidence="10">ZN180 protein</fullName>
    </submittedName>
</protein>
<keyword evidence="3" id="KW-0677">Repeat</keyword>
<comment type="caution">
    <text evidence="10">The sequence shown here is derived from an EMBL/GenBank/DDBJ whole genome shotgun (WGS) entry which is preliminary data.</text>
</comment>
<dbReference type="FunFam" id="3.30.160.60:FF:002281">
    <property type="match status" value="1"/>
</dbReference>
<name>A0A8J7P1U8_ATRSP</name>
<dbReference type="FunFam" id="3.30.160.60:FF:001344">
    <property type="entry name" value="Zinc finger protein 16 like"/>
    <property type="match status" value="1"/>
</dbReference>
<feature type="non-terminal residue" evidence="10">
    <location>
        <position position="1"/>
    </location>
</feature>
<dbReference type="PROSITE" id="PS00028">
    <property type="entry name" value="ZINC_FINGER_C2H2_1"/>
    <property type="match status" value="6"/>
</dbReference>
<evidence type="ECO:0000313" key="11">
    <source>
        <dbReference type="Proteomes" id="UP000736164"/>
    </source>
</evidence>
<evidence type="ECO:0000259" key="9">
    <source>
        <dbReference type="PROSITE" id="PS50157"/>
    </source>
</evidence>
<dbReference type="AlphaFoldDB" id="A0A8J7P1U8"/>
<dbReference type="FunFam" id="3.30.160.60:FF:000912">
    <property type="entry name" value="Zinc finger protein 660"/>
    <property type="match status" value="1"/>
</dbReference>
<feature type="non-terminal residue" evidence="10">
    <location>
        <position position="354"/>
    </location>
</feature>
<evidence type="ECO:0000256" key="7">
    <source>
        <dbReference type="PROSITE-ProRule" id="PRU00042"/>
    </source>
</evidence>
<dbReference type="FunFam" id="3.30.160.60:FF:002343">
    <property type="entry name" value="Zinc finger protein 33A"/>
    <property type="match status" value="1"/>
</dbReference>
<gene>
    <name evidence="10" type="primary">Znf180_2</name>
    <name evidence="10" type="ORF">GTO95_0013471</name>
</gene>
<organism evidence="10 11">
    <name type="scientific">Atractosteus spatula</name>
    <name type="common">Alligator gar</name>
    <name type="synonym">Lepisosteus spatula</name>
    <dbReference type="NCBI Taxonomy" id="7917"/>
    <lineage>
        <taxon>Eukaryota</taxon>
        <taxon>Metazoa</taxon>
        <taxon>Chordata</taxon>
        <taxon>Craniata</taxon>
        <taxon>Vertebrata</taxon>
        <taxon>Euteleostomi</taxon>
        <taxon>Actinopterygii</taxon>
        <taxon>Neopterygii</taxon>
        <taxon>Holostei</taxon>
        <taxon>Semionotiformes</taxon>
        <taxon>Lepisosteidae</taxon>
        <taxon>Atractosteus</taxon>
    </lineage>
</organism>
<dbReference type="Pfam" id="PF00096">
    <property type="entry name" value="zf-C2H2"/>
    <property type="match status" value="4"/>
</dbReference>
<keyword evidence="5" id="KW-0862">Zinc</keyword>
<feature type="compositionally biased region" description="Basic and acidic residues" evidence="8">
    <location>
        <begin position="72"/>
        <end position="95"/>
    </location>
</feature>
<evidence type="ECO:0000313" key="10">
    <source>
        <dbReference type="EMBL" id="MBN3322359.1"/>
    </source>
</evidence>
<dbReference type="FunFam" id="3.30.160.60:FF:000100">
    <property type="entry name" value="Zinc finger 45-like"/>
    <property type="match status" value="1"/>
</dbReference>
<accession>A0A8J7P1U8</accession>
<dbReference type="GO" id="GO:0000122">
    <property type="term" value="P:negative regulation of transcription by RNA polymerase II"/>
    <property type="evidence" value="ECO:0007669"/>
    <property type="project" value="UniProtKB-ARBA"/>
</dbReference>
<dbReference type="InterPro" id="IPR036236">
    <property type="entry name" value="Znf_C2H2_sf"/>
</dbReference>
<reference evidence="10" key="1">
    <citation type="journal article" date="2021" name="Cell">
        <title>Tracing the genetic footprints of vertebrate landing in non-teleost ray-finned fishes.</title>
        <authorList>
            <person name="Bi X."/>
            <person name="Wang K."/>
            <person name="Yang L."/>
            <person name="Pan H."/>
            <person name="Jiang H."/>
            <person name="Wei Q."/>
            <person name="Fang M."/>
            <person name="Yu H."/>
            <person name="Zhu C."/>
            <person name="Cai Y."/>
            <person name="He Y."/>
            <person name="Gan X."/>
            <person name="Zeng H."/>
            <person name="Yu D."/>
            <person name="Zhu Y."/>
            <person name="Jiang H."/>
            <person name="Qiu Q."/>
            <person name="Yang H."/>
            <person name="Zhang Y.E."/>
            <person name="Wang W."/>
            <person name="Zhu M."/>
            <person name="He S."/>
            <person name="Zhang G."/>
        </authorList>
    </citation>
    <scope>NUCLEOTIDE SEQUENCE</scope>
    <source>
        <strain evidence="10">Allg_001</strain>
    </source>
</reference>
<feature type="domain" description="C2H2-type" evidence="9">
    <location>
        <begin position="322"/>
        <end position="349"/>
    </location>
</feature>
<evidence type="ECO:0000256" key="8">
    <source>
        <dbReference type="SAM" id="MobiDB-lite"/>
    </source>
</evidence>